<reference evidence="2" key="1">
    <citation type="journal article" date="2019" name="Int. J. Syst. Evol. Microbiol.">
        <title>The Global Catalogue of Microorganisms (GCM) 10K type strain sequencing project: providing services to taxonomists for standard genome sequencing and annotation.</title>
        <authorList>
            <consortium name="The Broad Institute Genomics Platform"/>
            <consortium name="The Broad Institute Genome Sequencing Center for Infectious Disease"/>
            <person name="Wu L."/>
            <person name="Ma J."/>
        </authorList>
    </citation>
    <scope>NUCLEOTIDE SEQUENCE [LARGE SCALE GENOMIC DNA]</scope>
    <source>
        <strain evidence="2">CGMCC 4.7152</strain>
    </source>
</reference>
<sequence length="99" mass="10883">MPPERLILTSTWGQYVTATNQGNTAKADELKAKLEEMVPRLSKAARAEVAKSSDAGQRAALEQYLDAVDAWYTKPDSGDAVTRLEKAVEAAQKYCPKIR</sequence>
<dbReference type="EMBL" id="JBHSIU010000066">
    <property type="protein sequence ID" value="MFC5004555.1"/>
    <property type="molecule type" value="Genomic_DNA"/>
</dbReference>
<protein>
    <submittedName>
        <fullName evidence="1">Uncharacterized protein</fullName>
    </submittedName>
</protein>
<accession>A0ABV9WAN8</accession>
<comment type="caution">
    <text evidence="1">The sequence shown here is derived from an EMBL/GenBank/DDBJ whole genome shotgun (WGS) entry which is preliminary data.</text>
</comment>
<evidence type="ECO:0000313" key="1">
    <source>
        <dbReference type="EMBL" id="MFC5004555.1"/>
    </source>
</evidence>
<dbReference type="RefSeq" id="WP_380124558.1">
    <property type="nucleotide sequence ID" value="NZ_JBHSIU010000066.1"/>
</dbReference>
<proteinExistence type="predicted"/>
<keyword evidence="2" id="KW-1185">Reference proteome</keyword>
<name>A0ABV9WAN8_9ACTN</name>
<evidence type="ECO:0000313" key="2">
    <source>
        <dbReference type="Proteomes" id="UP001595912"/>
    </source>
</evidence>
<dbReference type="Proteomes" id="UP001595912">
    <property type="component" value="Unassembled WGS sequence"/>
</dbReference>
<gene>
    <name evidence="1" type="ORF">ACFPIJ_42865</name>
</gene>
<organism evidence="1 2">
    <name type="scientific">Dactylosporangium cerinum</name>
    <dbReference type="NCBI Taxonomy" id="1434730"/>
    <lineage>
        <taxon>Bacteria</taxon>
        <taxon>Bacillati</taxon>
        <taxon>Actinomycetota</taxon>
        <taxon>Actinomycetes</taxon>
        <taxon>Micromonosporales</taxon>
        <taxon>Micromonosporaceae</taxon>
        <taxon>Dactylosporangium</taxon>
    </lineage>
</organism>